<dbReference type="EMBL" id="BMNB01000028">
    <property type="protein sequence ID" value="GGM57755.1"/>
    <property type="molecule type" value="Genomic_DNA"/>
</dbReference>
<reference evidence="1" key="1">
    <citation type="journal article" date="2014" name="Int. J. Syst. Evol. Microbiol.">
        <title>Complete genome sequence of Corynebacterium casei LMG S-19264T (=DSM 44701T), isolated from a smear-ripened cheese.</title>
        <authorList>
            <consortium name="US DOE Joint Genome Institute (JGI-PGF)"/>
            <person name="Walter F."/>
            <person name="Albersmeier A."/>
            <person name="Kalinowski J."/>
            <person name="Ruckert C."/>
        </authorList>
    </citation>
    <scope>NUCLEOTIDE SEQUENCE</scope>
    <source>
        <strain evidence="1">CGMCC 4.7312</strain>
    </source>
</reference>
<name>A0A917U7E7_9ACTN</name>
<protein>
    <submittedName>
        <fullName evidence="1">Uncharacterized protein</fullName>
    </submittedName>
</protein>
<evidence type="ECO:0000313" key="2">
    <source>
        <dbReference type="Proteomes" id="UP000608890"/>
    </source>
</evidence>
<organism evidence="1 2">
    <name type="scientific">Micromonospora sonchi</name>
    <dbReference type="NCBI Taxonomy" id="1763543"/>
    <lineage>
        <taxon>Bacteria</taxon>
        <taxon>Bacillati</taxon>
        <taxon>Actinomycetota</taxon>
        <taxon>Actinomycetes</taxon>
        <taxon>Micromonosporales</taxon>
        <taxon>Micromonosporaceae</taxon>
        <taxon>Micromonospora</taxon>
    </lineage>
</organism>
<dbReference type="Proteomes" id="UP000608890">
    <property type="component" value="Unassembled WGS sequence"/>
</dbReference>
<gene>
    <name evidence="1" type="ORF">GCM10011608_48330</name>
</gene>
<sequence length="51" mass="5747">MPGLMVYLVTVREEAAGQLIEANPDGPPPDLHRRFTDWVPVRSKEPTRDTS</sequence>
<dbReference type="AlphaFoldDB" id="A0A917U7E7"/>
<accession>A0A917U7E7</accession>
<reference evidence="1" key="2">
    <citation type="submission" date="2020-09" db="EMBL/GenBank/DDBJ databases">
        <authorList>
            <person name="Sun Q."/>
            <person name="Zhou Y."/>
        </authorList>
    </citation>
    <scope>NUCLEOTIDE SEQUENCE</scope>
    <source>
        <strain evidence="1">CGMCC 4.7312</strain>
    </source>
</reference>
<keyword evidence="2" id="KW-1185">Reference proteome</keyword>
<evidence type="ECO:0000313" key="1">
    <source>
        <dbReference type="EMBL" id="GGM57755.1"/>
    </source>
</evidence>
<comment type="caution">
    <text evidence="1">The sequence shown here is derived from an EMBL/GenBank/DDBJ whole genome shotgun (WGS) entry which is preliminary data.</text>
</comment>
<proteinExistence type="predicted"/>